<reference evidence="1 2" key="1">
    <citation type="submission" date="2006-10" db="EMBL/GenBank/DDBJ databases">
        <title>Complete sequence of chromosome of Pelobacter propionicus DSM 2379.</title>
        <authorList>
            <consortium name="US DOE Joint Genome Institute"/>
            <person name="Copeland A."/>
            <person name="Lucas S."/>
            <person name="Lapidus A."/>
            <person name="Barry K."/>
            <person name="Detter J.C."/>
            <person name="Glavina del Rio T."/>
            <person name="Hammon N."/>
            <person name="Israni S."/>
            <person name="Dalin E."/>
            <person name="Tice H."/>
            <person name="Pitluck S."/>
            <person name="Saunders E."/>
            <person name="Brettin T."/>
            <person name="Bruce D."/>
            <person name="Han C."/>
            <person name="Tapia R."/>
            <person name="Schmutz J."/>
            <person name="Larimer F."/>
            <person name="Land M."/>
            <person name="Hauser L."/>
            <person name="Kyrpides N."/>
            <person name="Kim E."/>
            <person name="Lovley D."/>
            <person name="Richardson P."/>
        </authorList>
    </citation>
    <scope>NUCLEOTIDE SEQUENCE [LARGE SCALE GENOMIC DNA]</scope>
    <source>
        <strain evidence="2">DSM 2379 / NBRC 103807 / OttBd1</strain>
    </source>
</reference>
<evidence type="ECO:0000313" key="1">
    <source>
        <dbReference type="EMBL" id="ABK99481.1"/>
    </source>
</evidence>
<dbReference type="EMBL" id="CP000482">
    <property type="protein sequence ID" value="ABK99481.1"/>
    <property type="molecule type" value="Genomic_DNA"/>
</dbReference>
<gene>
    <name evidence="1" type="ordered locus">Ppro_1870</name>
</gene>
<protein>
    <submittedName>
        <fullName evidence="1">Uncharacterized protein</fullName>
    </submittedName>
</protein>
<proteinExistence type="predicted"/>
<dbReference type="KEGG" id="ppd:Ppro_1870"/>
<dbReference type="eggNOG" id="ENOG5033BUY">
    <property type="taxonomic scope" value="Bacteria"/>
</dbReference>
<dbReference type="AlphaFoldDB" id="A1AQ61"/>
<name>A1AQ61_PELPD</name>
<dbReference type="Proteomes" id="UP000006732">
    <property type="component" value="Chromosome"/>
</dbReference>
<dbReference type="HOGENOM" id="CLU_166160_1_1_7"/>
<sequence>MMAKKSFSPYHNEADSLQIADLTIENRLDRICIYGSIDLWKDKDGLKVAQQLKTIIDQTISELEKCDLPEKVELTKSETVANPFE</sequence>
<dbReference type="STRING" id="338966.Ppro_1870"/>
<accession>A1AQ61</accession>
<organism evidence="1 2">
    <name type="scientific">Pelobacter propionicus (strain DSM 2379 / NBRC 103807 / OttBd1)</name>
    <dbReference type="NCBI Taxonomy" id="338966"/>
    <lineage>
        <taxon>Bacteria</taxon>
        <taxon>Pseudomonadati</taxon>
        <taxon>Thermodesulfobacteriota</taxon>
        <taxon>Desulfuromonadia</taxon>
        <taxon>Desulfuromonadales</taxon>
        <taxon>Desulfuromonadaceae</taxon>
        <taxon>Pelobacter</taxon>
    </lineage>
</organism>
<keyword evidence="2" id="KW-1185">Reference proteome</keyword>
<evidence type="ECO:0000313" key="2">
    <source>
        <dbReference type="Proteomes" id="UP000006732"/>
    </source>
</evidence>